<evidence type="ECO:0000313" key="3">
    <source>
        <dbReference type="Proteomes" id="UP001056012"/>
    </source>
</evidence>
<dbReference type="Proteomes" id="UP001056012">
    <property type="component" value="Chromosome 3"/>
</dbReference>
<dbReference type="AlphaFoldDB" id="A0A9Q8Z6H4"/>
<keyword evidence="3" id="KW-1185">Reference proteome</keyword>
<feature type="compositionally biased region" description="Polar residues" evidence="1">
    <location>
        <begin position="8"/>
        <end position="23"/>
    </location>
</feature>
<evidence type="ECO:0000313" key="2">
    <source>
        <dbReference type="EMBL" id="USP77261.1"/>
    </source>
</evidence>
<accession>A0A9Q8Z6H4</accession>
<dbReference type="VEuPathDB" id="FungiDB:yc1106_04535"/>
<sequence length="187" mass="21512">MPRPSKTPSPNGISKSTKPTSNLFERRLKKRPAASRNPAFAAKLCQMRLELAPIVHAETGLPAPDYPSTMLSLFLLTEPQLDRLASYYSQSSPSHLTHAYPVTMNWTHPFLDTDKTLPAECRLDDLERLKIKMRMFARFIGLRQAETPMWEYERQVEILGEKAKWRVRMEEGEEQRRKALGRAAGWT</sequence>
<proteinExistence type="predicted"/>
<evidence type="ECO:0000256" key="1">
    <source>
        <dbReference type="SAM" id="MobiDB-lite"/>
    </source>
</evidence>
<organism evidence="2 3">
    <name type="scientific">Curvularia clavata</name>
    <dbReference type="NCBI Taxonomy" id="95742"/>
    <lineage>
        <taxon>Eukaryota</taxon>
        <taxon>Fungi</taxon>
        <taxon>Dikarya</taxon>
        <taxon>Ascomycota</taxon>
        <taxon>Pezizomycotina</taxon>
        <taxon>Dothideomycetes</taxon>
        <taxon>Pleosporomycetidae</taxon>
        <taxon>Pleosporales</taxon>
        <taxon>Pleosporineae</taxon>
        <taxon>Pleosporaceae</taxon>
        <taxon>Curvularia</taxon>
    </lineage>
</organism>
<dbReference type="EMBL" id="CP089276">
    <property type="protein sequence ID" value="USP77261.1"/>
    <property type="molecule type" value="Genomic_DNA"/>
</dbReference>
<feature type="region of interest" description="Disordered" evidence="1">
    <location>
        <begin position="1"/>
        <end position="35"/>
    </location>
</feature>
<name>A0A9Q8Z6H4_CURCL</name>
<gene>
    <name evidence="2" type="ORF">yc1106_04535</name>
</gene>
<reference evidence="2" key="1">
    <citation type="submission" date="2021-12" db="EMBL/GenBank/DDBJ databases">
        <title>Curvularia clavata genome.</title>
        <authorList>
            <person name="Cao Y."/>
        </authorList>
    </citation>
    <scope>NUCLEOTIDE SEQUENCE</scope>
    <source>
        <strain evidence="2">Yc1106</strain>
    </source>
</reference>
<protein>
    <submittedName>
        <fullName evidence="2">Uncharacterized protein</fullName>
    </submittedName>
</protein>
<dbReference type="OrthoDB" id="4156665at2759"/>